<keyword evidence="4" id="KW-0507">mRNA processing</keyword>
<gene>
    <name evidence="18" type="ORF">CROQUDRAFT_51529</name>
</gene>
<evidence type="ECO:0000313" key="19">
    <source>
        <dbReference type="Proteomes" id="UP000886653"/>
    </source>
</evidence>
<comment type="similarity">
    <text evidence="9">Belongs to the Dus family. Dus1 subfamily.</text>
</comment>
<dbReference type="PROSITE" id="PS01136">
    <property type="entry name" value="UPF0034"/>
    <property type="match status" value="1"/>
</dbReference>
<keyword evidence="3" id="KW-0288">FMN</keyword>
<feature type="domain" description="DUS-like FMN-binding" evidence="17">
    <location>
        <begin position="23"/>
        <end position="302"/>
    </location>
</feature>
<evidence type="ECO:0000256" key="8">
    <source>
        <dbReference type="ARBA" id="ARBA00023027"/>
    </source>
</evidence>
<dbReference type="GO" id="GO:0050660">
    <property type="term" value="F:flavin adenine dinucleotide binding"/>
    <property type="evidence" value="ECO:0007669"/>
    <property type="project" value="InterPro"/>
</dbReference>
<comment type="catalytic activity">
    <reaction evidence="16">
        <text>5,6-dihydrouridine(17) in tRNA + NADP(+) = uridine(17) in tRNA + NADPH + H(+)</text>
        <dbReference type="Rhea" id="RHEA:53368"/>
        <dbReference type="Rhea" id="RHEA-COMP:13541"/>
        <dbReference type="Rhea" id="RHEA-COMP:13542"/>
        <dbReference type="ChEBI" id="CHEBI:15378"/>
        <dbReference type="ChEBI" id="CHEBI:57783"/>
        <dbReference type="ChEBI" id="CHEBI:58349"/>
        <dbReference type="ChEBI" id="CHEBI:65315"/>
        <dbReference type="ChEBI" id="CHEBI:74443"/>
        <dbReference type="EC" id="1.3.1.88"/>
    </reaction>
    <physiologicalReaction direction="right-to-left" evidence="16">
        <dbReference type="Rhea" id="RHEA:53370"/>
    </physiologicalReaction>
</comment>
<evidence type="ECO:0000259" key="17">
    <source>
        <dbReference type="Pfam" id="PF01207"/>
    </source>
</evidence>
<evidence type="ECO:0000256" key="13">
    <source>
        <dbReference type="ARBA" id="ARBA00048342"/>
    </source>
</evidence>
<evidence type="ECO:0000256" key="16">
    <source>
        <dbReference type="ARBA" id="ARBA00049467"/>
    </source>
</evidence>
<evidence type="ECO:0000256" key="3">
    <source>
        <dbReference type="ARBA" id="ARBA00022643"/>
    </source>
</evidence>
<dbReference type="PANTHER" id="PTHR11082:SF5">
    <property type="entry name" value="TRNA-DIHYDROURIDINE(16_17) SYNTHASE [NAD(P)(+)]-LIKE"/>
    <property type="match status" value="1"/>
</dbReference>
<keyword evidence="6" id="KW-0521">NADP</keyword>
<dbReference type="EC" id="1.3.1.88" evidence="10"/>
<evidence type="ECO:0000256" key="6">
    <source>
        <dbReference type="ARBA" id="ARBA00022857"/>
    </source>
</evidence>
<evidence type="ECO:0000256" key="10">
    <source>
        <dbReference type="ARBA" id="ARBA00038890"/>
    </source>
</evidence>
<evidence type="ECO:0000256" key="2">
    <source>
        <dbReference type="ARBA" id="ARBA00022630"/>
    </source>
</evidence>
<keyword evidence="19" id="KW-1185">Reference proteome</keyword>
<dbReference type="EMBL" id="MU167381">
    <property type="protein sequence ID" value="KAG0141568.1"/>
    <property type="molecule type" value="Genomic_DNA"/>
</dbReference>
<keyword evidence="2" id="KW-0285">Flavoprotein</keyword>
<dbReference type="GO" id="GO:0017150">
    <property type="term" value="F:tRNA dihydrouridine synthase activity"/>
    <property type="evidence" value="ECO:0007669"/>
    <property type="project" value="InterPro"/>
</dbReference>
<comment type="catalytic activity">
    <reaction evidence="12">
        <text>5,6-dihydrouridine(16) in tRNA + NADP(+) = uridine(16) in tRNA + NADPH + H(+)</text>
        <dbReference type="Rhea" id="RHEA:53376"/>
        <dbReference type="Rhea" id="RHEA-COMP:13543"/>
        <dbReference type="Rhea" id="RHEA-COMP:13544"/>
        <dbReference type="ChEBI" id="CHEBI:15378"/>
        <dbReference type="ChEBI" id="CHEBI:57783"/>
        <dbReference type="ChEBI" id="CHEBI:58349"/>
        <dbReference type="ChEBI" id="CHEBI:65315"/>
        <dbReference type="ChEBI" id="CHEBI:74443"/>
        <dbReference type="EC" id="1.3.1.88"/>
    </reaction>
    <physiologicalReaction direction="right-to-left" evidence="12">
        <dbReference type="Rhea" id="RHEA:53378"/>
    </physiologicalReaction>
</comment>
<dbReference type="InterPro" id="IPR035587">
    <property type="entry name" value="DUS-like_FMN-bd"/>
</dbReference>
<dbReference type="CDD" id="cd02801">
    <property type="entry name" value="DUS_like_FMN"/>
    <property type="match status" value="1"/>
</dbReference>
<name>A0A9P6N933_9BASI</name>
<proteinExistence type="inferred from homology"/>
<dbReference type="OrthoDB" id="2506535at2759"/>
<evidence type="ECO:0000256" key="5">
    <source>
        <dbReference type="ARBA" id="ARBA00022694"/>
    </source>
</evidence>
<evidence type="ECO:0000313" key="18">
    <source>
        <dbReference type="EMBL" id="KAG0141568.1"/>
    </source>
</evidence>
<dbReference type="SUPFAM" id="SSF51395">
    <property type="entry name" value="FMN-linked oxidoreductases"/>
    <property type="match status" value="1"/>
</dbReference>
<evidence type="ECO:0000256" key="9">
    <source>
        <dbReference type="ARBA" id="ARBA00038313"/>
    </source>
</evidence>
<protein>
    <recommendedName>
        <fullName evidence="10">tRNA-dihydrouridine(16/17) synthase [NAD(P)(+)]</fullName>
        <ecNumber evidence="10">1.3.1.88</ecNumber>
    </recommendedName>
</protein>
<evidence type="ECO:0000256" key="15">
    <source>
        <dbReference type="ARBA" id="ARBA00049447"/>
    </source>
</evidence>
<evidence type="ECO:0000256" key="1">
    <source>
        <dbReference type="ARBA" id="ARBA00001917"/>
    </source>
</evidence>
<sequence>MSDSKARGNELYHNLLKSPKFVVAPMVDGSELAWRILSRYYGAQLCYTPMIHSALFSEPKNVKYRLEQFDLESNEEGSPELDRPLLAQFCSNDPKTFLEASKIITGPAENPCLKVDGIDLNLGCPQGIARKGKYGAFLMDHLDLIENMISHMHQHSNVPITAKYRCFEDSKQTADYTRRLLRAGAQILTLHGRTRDQKGQFTGLADWSQIKSMAKIAHEHQIPMLGNGNILVAKDILNMISQTEVDGVMSAEGNLYNPAIFAPLNPHGLKLYRDNLPQKFKDALKRSLEHFPNCTKVASEYLTICRTLKTRTATSAIKGHLYKLFRTVFDTGRYNDIREKLACISWTSTKSTTSTFAFTSSFKGTNKETYLDILTRFQEVVDAVRARLQVRSSS</sequence>
<dbReference type="Pfam" id="PF01207">
    <property type="entry name" value="Dus"/>
    <property type="match status" value="1"/>
</dbReference>
<accession>A0A9P6N933</accession>
<dbReference type="PANTHER" id="PTHR11082">
    <property type="entry name" value="TRNA-DIHYDROURIDINE SYNTHASE"/>
    <property type="match status" value="1"/>
</dbReference>
<keyword evidence="8" id="KW-0520">NAD</keyword>
<comment type="catalytic activity">
    <reaction evidence="15">
        <text>a 5,6-dihydrouridine in mRNA + NADP(+) = a uridine in mRNA + NADPH + H(+)</text>
        <dbReference type="Rhea" id="RHEA:69855"/>
        <dbReference type="Rhea" id="RHEA-COMP:14658"/>
        <dbReference type="Rhea" id="RHEA-COMP:17789"/>
        <dbReference type="ChEBI" id="CHEBI:15378"/>
        <dbReference type="ChEBI" id="CHEBI:57783"/>
        <dbReference type="ChEBI" id="CHEBI:58349"/>
        <dbReference type="ChEBI" id="CHEBI:65315"/>
        <dbReference type="ChEBI" id="CHEBI:74443"/>
    </reaction>
    <physiologicalReaction direction="right-to-left" evidence="15">
        <dbReference type="Rhea" id="RHEA:69857"/>
    </physiologicalReaction>
</comment>
<organism evidence="18 19">
    <name type="scientific">Cronartium quercuum f. sp. fusiforme G11</name>
    <dbReference type="NCBI Taxonomy" id="708437"/>
    <lineage>
        <taxon>Eukaryota</taxon>
        <taxon>Fungi</taxon>
        <taxon>Dikarya</taxon>
        <taxon>Basidiomycota</taxon>
        <taxon>Pucciniomycotina</taxon>
        <taxon>Pucciniomycetes</taxon>
        <taxon>Pucciniales</taxon>
        <taxon>Coleosporiaceae</taxon>
        <taxon>Cronartium</taxon>
    </lineage>
</organism>
<keyword evidence="5" id="KW-0819">tRNA processing</keyword>
<comment type="catalytic activity">
    <reaction evidence="14">
        <text>5,6-dihydrouridine(16) in tRNA + NAD(+) = uridine(16) in tRNA + NADH + H(+)</text>
        <dbReference type="Rhea" id="RHEA:53380"/>
        <dbReference type="Rhea" id="RHEA-COMP:13543"/>
        <dbReference type="Rhea" id="RHEA-COMP:13544"/>
        <dbReference type="ChEBI" id="CHEBI:15378"/>
        <dbReference type="ChEBI" id="CHEBI:57540"/>
        <dbReference type="ChEBI" id="CHEBI:57945"/>
        <dbReference type="ChEBI" id="CHEBI:65315"/>
        <dbReference type="ChEBI" id="CHEBI:74443"/>
        <dbReference type="EC" id="1.3.1.88"/>
    </reaction>
    <physiologicalReaction direction="right-to-left" evidence="14">
        <dbReference type="Rhea" id="RHEA:53382"/>
    </physiologicalReaction>
</comment>
<comment type="catalytic activity">
    <reaction evidence="11">
        <text>5,6-dihydrouridine(17) in tRNA + NAD(+) = uridine(17) in tRNA + NADH + H(+)</text>
        <dbReference type="Rhea" id="RHEA:53372"/>
        <dbReference type="Rhea" id="RHEA-COMP:13541"/>
        <dbReference type="Rhea" id="RHEA-COMP:13542"/>
        <dbReference type="ChEBI" id="CHEBI:15378"/>
        <dbReference type="ChEBI" id="CHEBI:57540"/>
        <dbReference type="ChEBI" id="CHEBI:57945"/>
        <dbReference type="ChEBI" id="CHEBI:65315"/>
        <dbReference type="ChEBI" id="CHEBI:74443"/>
        <dbReference type="EC" id="1.3.1.88"/>
    </reaction>
    <physiologicalReaction direction="right-to-left" evidence="11">
        <dbReference type="Rhea" id="RHEA:53374"/>
    </physiologicalReaction>
</comment>
<comment type="caution">
    <text evidence="18">The sequence shown here is derived from an EMBL/GenBank/DDBJ whole genome shotgun (WGS) entry which is preliminary data.</text>
</comment>
<comment type="catalytic activity">
    <reaction evidence="13">
        <text>a 5,6-dihydrouridine in mRNA + NAD(+) = a uridine in mRNA + NADH + H(+)</text>
        <dbReference type="Rhea" id="RHEA:69851"/>
        <dbReference type="Rhea" id="RHEA-COMP:14658"/>
        <dbReference type="Rhea" id="RHEA-COMP:17789"/>
        <dbReference type="ChEBI" id="CHEBI:15378"/>
        <dbReference type="ChEBI" id="CHEBI:57540"/>
        <dbReference type="ChEBI" id="CHEBI:57945"/>
        <dbReference type="ChEBI" id="CHEBI:65315"/>
        <dbReference type="ChEBI" id="CHEBI:74443"/>
    </reaction>
    <physiologicalReaction direction="right-to-left" evidence="13">
        <dbReference type="Rhea" id="RHEA:69853"/>
    </physiologicalReaction>
</comment>
<evidence type="ECO:0000256" key="11">
    <source>
        <dbReference type="ARBA" id="ARBA00047287"/>
    </source>
</evidence>
<reference evidence="18" key="1">
    <citation type="submission" date="2013-11" db="EMBL/GenBank/DDBJ databases">
        <title>Genome sequence of the fusiform rust pathogen reveals effectors for host alternation and coevolution with pine.</title>
        <authorList>
            <consortium name="DOE Joint Genome Institute"/>
            <person name="Smith K."/>
            <person name="Pendleton A."/>
            <person name="Kubisiak T."/>
            <person name="Anderson C."/>
            <person name="Salamov A."/>
            <person name="Aerts A."/>
            <person name="Riley R."/>
            <person name="Clum A."/>
            <person name="Lindquist E."/>
            <person name="Ence D."/>
            <person name="Campbell M."/>
            <person name="Kronenberg Z."/>
            <person name="Feau N."/>
            <person name="Dhillon B."/>
            <person name="Hamelin R."/>
            <person name="Burleigh J."/>
            <person name="Smith J."/>
            <person name="Yandell M."/>
            <person name="Nelson C."/>
            <person name="Grigoriev I."/>
            <person name="Davis J."/>
        </authorList>
    </citation>
    <scope>NUCLEOTIDE SEQUENCE</scope>
    <source>
        <strain evidence="18">G11</strain>
    </source>
</reference>
<dbReference type="Proteomes" id="UP000886653">
    <property type="component" value="Unassembled WGS sequence"/>
</dbReference>
<dbReference type="Gene3D" id="3.20.20.70">
    <property type="entry name" value="Aldolase class I"/>
    <property type="match status" value="1"/>
</dbReference>
<keyword evidence="7" id="KW-0560">Oxidoreductase</keyword>
<evidence type="ECO:0000256" key="7">
    <source>
        <dbReference type="ARBA" id="ARBA00023002"/>
    </source>
</evidence>
<dbReference type="GO" id="GO:0006397">
    <property type="term" value="P:mRNA processing"/>
    <property type="evidence" value="ECO:0007669"/>
    <property type="project" value="UniProtKB-KW"/>
</dbReference>
<comment type="cofactor">
    <cofactor evidence="1">
        <name>FMN</name>
        <dbReference type="ChEBI" id="CHEBI:58210"/>
    </cofactor>
</comment>
<evidence type="ECO:0000256" key="4">
    <source>
        <dbReference type="ARBA" id="ARBA00022664"/>
    </source>
</evidence>
<evidence type="ECO:0000256" key="14">
    <source>
        <dbReference type="ARBA" id="ARBA00048934"/>
    </source>
</evidence>
<dbReference type="InterPro" id="IPR013785">
    <property type="entry name" value="Aldolase_TIM"/>
</dbReference>
<dbReference type="AlphaFoldDB" id="A0A9P6N933"/>
<evidence type="ECO:0000256" key="12">
    <source>
        <dbReference type="ARBA" id="ARBA00047652"/>
    </source>
</evidence>
<dbReference type="InterPro" id="IPR018517">
    <property type="entry name" value="tRNA_hU_synthase_CS"/>
</dbReference>